<comment type="caution">
    <text evidence="2">The sequence shown here is derived from an EMBL/GenBank/DDBJ whole genome shotgun (WGS) entry which is preliminary data.</text>
</comment>
<organism evidence="2 3">
    <name type="scientific">Xanthomonas bonasiae</name>
    <dbReference type="NCBI Taxonomy" id="2810351"/>
    <lineage>
        <taxon>Bacteria</taxon>
        <taxon>Pseudomonadati</taxon>
        <taxon>Pseudomonadota</taxon>
        <taxon>Gammaproteobacteria</taxon>
        <taxon>Lysobacterales</taxon>
        <taxon>Lysobacteraceae</taxon>
        <taxon>Xanthomonas</taxon>
    </lineage>
</organism>
<accession>A0ABS3BBC9</accession>
<evidence type="ECO:0000256" key="1">
    <source>
        <dbReference type="SAM" id="Phobius"/>
    </source>
</evidence>
<keyword evidence="3" id="KW-1185">Reference proteome</keyword>
<name>A0ABS3BBC9_9XANT</name>
<feature type="transmembrane region" description="Helical" evidence="1">
    <location>
        <begin position="79"/>
        <end position="100"/>
    </location>
</feature>
<keyword evidence="1" id="KW-0812">Transmembrane</keyword>
<feature type="transmembrane region" description="Helical" evidence="1">
    <location>
        <begin position="120"/>
        <end position="138"/>
    </location>
</feature>
<keyword evidence="1" id="KW-0472">Membrane</keyword>
<proteinExistence type="predicted"/>
<evidence type="ECO:0008006" key="4">
    <source>
        <dbReference type="Google" id="ProtNLM"/>
    </source>
</evidence>
<sequence>MAALLLPFMALAAVGLLLSLCVHVASLLGLRVPGGALVWSLHIGIFVVWLPAVLIATRITRGRPHRDYWKTVLSGCPPWMRYTGYALFVYAAANFFWIMATSEAQDLKRIGDASVIRAFSGHWLVFYGAAFAILYSAYRTPRLLSRQRCADGHEVAGSDAFCSTCGKKIQRPVVAE</sequence>
<reference evidence="2 3" key="1">
    <citation type="submission" date="2021-02" db="EMBL/GenBank/DDBJ databases">
        <title>Taxonomically Unique Crown Gall-Associated Xanthomonas Stains Have Deficiency in Virulence Repertories.</title>
        <authorList>
            <person name="Mafakheri H."/>
            <person name="Taghavi S.M."/>
            <person name="Dimkic I."/>
            <person name="Nemanja K."/>
            <person name="Osdaghi E."/>
        </authorList>
    </citation>
    <scope>NUCLEOTIDE SEQUENCE [LARGE SCALE GENOMIC DNA]</scope>
    <source>
        <strain evidence="2 3">FX4</strain>
    </source>
</reference>
<dbReference type="EMBL" id="JAFIWB010000039">
    <property type="protein sequence ID" value="MBN6104746.1"/>
    <property type="molecule type" value="Genomic_DNA"/>
</dbReference>
<evidence type="ECO:0000313" key="2">
    <source>
        <dbReference type="EMBL" id="MBN6104746.1"/>
    </source>
</evidence>
<dbReference type="RefSeq" id="WP_206231074.1">
    <property type="nucleotide sequence ID" value="NZ_JAFIWB010000039.1"/>
</dbReference>
<feature type="transmembrane region" description="Helical" evidence="1">
    <location>
        <begin position="39"/>
        <end position="59"/>
    </location>
</feature>
<evidence type="ECO:0000313" key="3">
    <source>
        <dbReference type="Proteomes" id="UP000695802"/>
    </source>
</evidence>
<keyword evidence="1" id="KW-1133">Transmembrane helix</keyword>
<protein>
    <recommendedName>
        <fullName evidence="4">Zinc ribbon domain-containing protein</fullName>
    </recommendedName>
</protein>
<gene>
    <name evidence="2" type="ORF">JR064_21515</name>
</gene>
<dbReference type="Proteomes" id="UP000695802">
    <property type="component" value="Unassembled WGS sequence"/>
</dbReference>